<evidence type="ECO:0000313" key="2">
    <source>
        <dbReference type="EMBL" id="TNC29497.1"/>
    </source>
</evidence>
<evidence type="ECO:0000313" key="3">
    <source>
        <dbReference type="Proteomes" id="UP000305546"/>
    </source>
</evidence>
<dbReference type="RefSeq" id="WP_139094568.1">
    <property type="nucleotide sequence ID" value="NZ_VDFW01000001.1"/>
</dbReference>
<gene>
    <name evidence="2" type="ORF">FG385_00520</name>
</gene>
<accession>A0A5C4M7S1</accession>
<comment type="caution">
    <text evidence="2">The sequence shown here is derived from an EMBL/GenBank/DDBJ whole genome shotgun (WGS) entry which is preliminary data.</text>
</comment>
<dbReference type="AlphaFoldDB" id="A0A5C4M7S1"/>
<sequence length="90" mass="10056">MGHETSHAKRAHQGWWSGEGLAHLHADFRNKRNPLSATRIVEPSWPATPSGNGNRPRMSHSTSPRMNVAAMAVYHIEHLRLGMQDRAEPA</sequence>
<reference evidence="2 3" key="1">
    <citation type="submission" date="2019-06" db="EMBL/GenBank/DDBJ databases">
        <title>Amycolatopsis alkalitolerans sp. nov., isolated from Gastrodia elata Blume.</title>
        <authorList>
            <person name="Narsing Rao M.P."/>
            <person name="Li W.J."/>
        </authorList>
    </citation>
    <scope>NUCLEOTIDE SEQUENCE [LARGE SCALE GENOMIC DNA]</scope>
    <source>
        <strain evidence="2 3">SYSUP0005</strain>
    </source>
</reference>
<dbReference type="Proteomes" id="UP000305546">
    <property type="component" value="Unassembled WGS sequence"/>
</dbReference>
<evidence type="ECO:0000256" key="1">
    <source>
        <dbReference type="SAM" id="MobiDB-lite"/>
    </source>
</evidence>
<proteinExistence type="predicted"/>
<dbReference type="EMBL" id="VDFW01000001">
    <property type="protein sequence ID" value="TNC29497.1"/>
    <property type="molecule type" value="Genomic_DNA"/>
</dbReference>
<feature type="compositionally biased region" description="Polar residues" evidence="1">
    <location>
        <begin position="47"/>
        <end position="62"/>
    </location>
</feature>
<name>A0A5C4M7S1_9PSEU</name>
<keyword evidence="3" id="KW-1185">Reference proteome</keyword>
<organism evidence="2 3">
    <name type="scientific">Amycolatopsis alkalitolerans</name>
    <dbReference type="NCBI Taxonomy" id="2547244"/>
    <lineage>
        <taxon>Bacteria</taxon>
        <taxon>Bacillati</taxon>
        <taxon>Actinomycetota</taxon>
        <taxon>Actinomycetes</taxon>
        <taxon>Pseudonocardiales</taxon>
        <taxon>Pseudonocardiaceae</taxon>
        <taxon>Amycolatopsis</taxon>
    </lineage>
</organism>
<feature type="region of interest" description="Disordered" evidence="1">
    <location>
        <begin position="42"/>
        <end position="62"/>
    </location>
</feature>
<protein>
    <submittedName>
        <fullName evidence="2">Uncharacterized protein</fullName>
    </submittedName>
</protein>